<keyword evidence="2" id="KW-1185">Reference proteome</keyword>
<dbReference type="AlphaFoldDB" id="A0AAW2GS23"/>
<proteinExistence type="predicted"/>
<accession>A0AAW2GS23</accession>
<organism evidence="1 2">
    <name type="scientific">Cardiocondyla obscurior</name>
    <dbReference type="NCBI Taxonomy" id="286306"/>
    <lineage>
        <taxon>Eukaryota</taxon>
        <taxon>Metazoa</taxon>
        <taxon>Ecdysozoa</taxon>
        <taxon>Arthropoda</taxon>
        <taxon>Hexapoda</taxon>
        <taxon>Insecta</taxon>
        <taxon>Pterygota</taxon>
        <taxon>Neoptera</taxon>
        <taxon>Endopterygota</taxon>
        <taxon>Hymenoptera</taxon>
        <taxon>Apocrita</taxon>
        <taxon>Aculeata</taxon>
        <taxon>Formicoidea</taxon>
        <taxon>Formicidae</taxon>
        <taxon>Myrmicinae</taxon>
        <taxon>Cardiocondyla</taxon>
    </lineage>
</organism>
<evidence type="ECO:0000313" key="1">
    <source>
        <dbReference type="EMBL" id="KAL0130043.1"/>
    </source>
</evidence>
<reference evidence="1 2" key="1">
    <citation type="submission" date="2023-03" db="EMBL/GenBank/DDBJ databases">
        <title>High recombination rates correlate with genetic variation in Cardiocondyla obscurior ants.</title>
        <authorList>
            <person name="Errbii M."/>
        </authorList>
    </citation>
    <scope>NUCLEOTIDE SEQUENCE [LARGE SCALE GENOMIC DNA]</scope>
    <source>
        <strain evidence="1">Alpha-2009</strain>
        <tissue evidence="1">Whole body</tissue>
    </source>
</reference>
<name>A0AAW2GS23_9HYME</name>
<dbReference type="Proteomes" id="UP001430953">
    <property type="component" value="Unassembled WGS sequence"/>
</dbReference>
<evidence type="ECO:0000313" key="2">
    <source>
        <dbReference type="Proteomes" id="UP001430953"/>
    </source>
</evidence>
<protein>
    <submittedName>
        <fullName evidence="1">Uncharacterized protein</fullName>
    </submittedName>
</protein>
<sequence>MHTIITLCKGTCKEHAYRITCTKVRTEYSTLKYQGKANLGPVHNTNAATAVSAAVHFYQPYTCYTSMHRAPLMHFYFRSKHHSQFRFTAARSCAHRFRVQLL</sequence>
<dbReference type="EMBL" id="JADYXP020000002">
    <property type="protein sequence ID" value="KAL0130043.1"/>
    <property type="molecule type" value="Genomic_DNA"/>
</dbReference>
<gene>
    <name evidence="1" type="ORF">PUN28_001969</name>
</gene>
<comment type="caution">
    <text evidence="1">The sequence shown here is derived from an EMBL/GenBank/DDBJ whole genome shotgun (WGS) entry which is preliminary data.</text>
</comment>